<reference evidence="1 2" key="1">
    <citation type="submission" date="2020-08" db="EMBL/GenBank/DDBJ databases">
        <authorList>
            <person name="Kelly A."/>
        </authorList>
    </citation>
    <scope>NUCLEOTIDE SEQUENCE [LARGE SCALE GENOMIC DNA]</scope>
</reference>
<proteinExistence type="predicted"/>
<keyword evidence="2" id="KW-1185">Reference proteome</keyword>
<protein>
    <submittedName>
        <fullName evidence="1">Uncharacterized protein</fullName>
    </submittedName>
</protein>
<sequence length="112" mass="13388">MFSFNNYEGRKRPSKNNFGETMLELIKAARLRSKDSSLYLYYAPRKSLYYIADLDLKVKMPDGSWKEHIRYTDCFNPKQTYARPLDMFKTERWVVMTTPEAREFLNTGRLPE</sequence>
<evidence type="ECO:0000313" key="1">
    <source>
        <dbReference type="EMBL" id="CAD5160416.1"/>
    </source>
</evidence>
<dbReference type="Proteomes" id="UP000835913">
    <property type="component" value="Chromosome"/>
</dbReference>
<name>A0AAD1V3U4_9CAUD</name>
<dbReference type="EMBL" id="LR880803">
    <property type="protein sequence ID" value="CAD5160416.1"/>
    <property type="molecule type" value="Genomic_DNA"/>
</dbReference>
<evidence type="ECO:0000313" key="2">
    <source>
        <dbReference type="Proteomes" id="UP000835913"/>
    </source>
</evidence>
<gene>
    <name evidence="1" type="ORF">BARRY_0110</name>
</gene>
<organism evidence="1 2">
    <name type="scientific">Escherichia phage Barry</name>
    <dbReference type="NCBI Taxonomy" id="2747780"/>
    <lineage>
        <taxon>Viruses</taxon>
        <taxon>Duplodnaviria</taxon>
        <taxon>Heunggongvirae</taxon>
        <taxon>Uroviricota</taxon>
        <taxon>Caudoviricetes</taxon>
        <taxon>Andersonviridae</taxon>
        <taxon>Ounavirinae</taxon>
        <taxon>Felixounavirus</taxon>
        <taxon>Felixounavirus barry</taxon>
    </lineage>
</organism>
<accession>A0AAD1V3U4</accession>